<dbReference type="Proteomes" id="UP000001357">
    <property type="component" value="Unassembled WGS sequence"/>
</dbReference>
<proteinExistence type="predicted"/>
<accession>A9V6S7</accession>
<feature type="compositionally biased region" description="Polar residues" evidence="1">
    <location>
        <begin position="121"/>
        <end position="132"/>
    </location>
</feature>
<dbReference type="GeneID" id="5893687"/>
<evidence type="ECO:0000313" key="3">
    <source>
        <dbReference type="Proteomes" id="UP000001357"/>
    </source>
</evidence>
<dbReference type="Gene3D" id="1.25.40.20">
    <property type="entry name" value="Ankyrin repeat-containing domain"/>
    <property type="match status" value="1"/>
</dbReference>
<evidence type="ECO:0000313" key="2">
    <source>
        <dbReference type="EMBL" id="EDQ86858.1"/>
    </source>
</evidence>
<dbReference type="SUPFAM" id="SSF48403">
    <property type="entry name" value="Ankyrin repeat"/>
    <property type="match status" value="1"/>
</dbReference>
<organism evidence="2 3">
    <name type="scientific">Monosiga brevicollis</name>
    <name type="common">Choanoflagellate</name>
    <dbReference type="NCBI Taxonomy" id="81824"/>
    <lineage>
        <taxon>Eukaryota</taxon>
        <taxon>Choanoflagellata</taxon>
        <taxon>Craspedida</taxon>
        <taxon>Salpingoecidae</taxon>
        <taxon>Monosiga</taxon>
    </lineage>
</organism>
<protein>
    <submittedName>
        <fullName evidence="2">Uncharacterized protein</fullName>
    </submittedName>
</protein>
<keyword evidence="3" id="KW-1185">Reference proteome</keyword>
<dbReference type="InParanoid" id="A9V6S7"/>
<reference evidence="2 3" key="1">
    <citation type="journal article" date="2008" name="Nature">
        <title>The genome of the choanoflagellate Monosiga brevicollis and the origin of metazoans.</title>
        <authorList>
            <consortium name="JGI Sequencing"/>
            <person name="King N."/>
            <person name="Westbrook M.J."/>
            <person name="Young S.L."/>
            <person name="Kuo A."/>
            <person name="Abedin M."/>
            <person name="Chapman J."/>
            <person name="Fairclough S."/>
            <person name="Hellsten U."/>
            <person name="Isogai Y."/>
            <person name="Letunic I."/>
            <person name="Marr M."/>
            <person name="Pincus D."/>
            <person name="Putnam N."/>
            <person name="Rokas A."/>
            <person name="Wright K.J."/>
            <person name="Zuzow R."/>
            <person name="Dirks W."/>
            <person name="Good M."/>
            <person name="Goodstein D."/>
            <person name="Lemons D."/>
            <person name="Li W."/>
            <person name="Lyons J.B."/>
            <person name="Morris A."/>
            <person name="Nichols S."/>
            <person name="Richter D.J."/>
            <person name="Salamov A."/>
            <person name="Bork P."/>
            <person name="Lim W.A."/>
            <person name="Manning G."/>
            <person name="Miller W.T."/>
            <person name="McGinnis W."/>
            <person name="Shapiro H."/>
            <person name="Tjian R."/>
            <person name="Grigoriev I.V."/>
            <person name="Rokhsar D."/>
        </authorList>
    </citation>
    <scope>NUCLEOTIDE SEQUENCE [LARGE SCALE GENOMIC DNA]</scope>
    <source>
        <strain evidence="3">MX1 / ATCC 50154</strain>
    </source>
</reference>
<name>A9V6S7_MONBE</name>
<dbReference type="InterPro" id="IPR036770">
    <property type="entry name" value="Ankyrin_rpt-contain_sf"/>
</dbReference>
<evidence type="ECO:0000256" key="1">
    <source>
        <dbReference type="SAM" id="MobiDB-lite"/>
    </source>
</evidence>
<gene>
    <name evidence="2" type="ORF">MONBRDRAFT_38257</name>
</gene>
<dbReference type="AlphaFoldDB" id="A9V6S7"/>
<feature type="region of interest" description="Disordered" evidence="1">
    <location>
        <begin position="116"/>
        <end position="138"/>
    </location>
</feature>
<sequence length="290" mass="31869">MTLSLPLAWHCFSRRSITLFFGPSIEKMNKYEGALEGVDGEELFSEVMQRFARRAQLKLVRAVLQNDVQAIRQAVNDGAEINEGILPLAAYEEVAKVNEMDYDVLAQHPALADQAEPYSQPPQFQSGESGTPNECFPTGEYDAPMRDVAYCFATPLMWAAHVFARPETVAVLLELGADRDVQLPNGLTVIMAMLECNEGNDISSGSPVDLLRQLATPRNLQMPTSILEHVLTSEDWTLDDGLASLLVELDVPISRGFADAVAEDSSWMSPAVVPVVARARVDENLPTYEG</sequence>
<dbReference type="RefSeq" id="XP_001748403.1">
    <property type="nucleotide sequence ID" value="XM_001748351.1"/>
</dbReference>
<dbReference type="KEGG" id="mbr:MONBRDRAFT_38257"/>
<dbReference type="EMBL" id="CH991563">
    <property type="protein sequence ID" value="EDQ86858.1"/>
    <property type="molecule type" value="Genomic_DNA"/>
</dbReference>